<evidence type="ECO:0000313" key="3">
    <source>
        <dbReference type="Proteomes" id="UP000549911"/>
    </source>
</evidence>
<dbReference type="EMBL" id="JACCBW010000003">
    <property type="protein sequence ID" value="NYE38046.1"/>
    <property type="molecule type" value="Genomic_DNA"/>
</dbReference>
<organism evidence="2 3">
    <name type="scientific">Nocardioides cavernae</name>
    <dbReference type="NCBI Taxonomy" id="1921566"/>
    <lineage>
        <taxon>Bacteria</taxon>
        <taxon>Bacillati</taxon>
        <taxon>Actinomycetota</taxon>
        <taxon>Actinomycetes</taxon>
        <taxon>Propionibacteriales</taxon>
        <taxon>Nocardioidaceae</taxon>
        <taxon>Nocardioides</taxon>
    </lineage>
</organism>
<gene>
    <name evidence="2" type="ORF">F4692_003191</name>
</gene>
<keyword evidence="3" id="KW-1185">Reference proteome</keyword>
<sequence length="177" mass="17967">MDPIANAPTPPPVSWPTEVAMAVLSGVVTARWPSQRWSRGAQWAMHGGLGALAAAGTGLFVSNPERFSRASSPQEPSVTPSTAPSTARSTARALGAAAAVGLAVAGVSRGGQAADAWVERRLTARGVRRPRLWIGVAAAGLSLGMSAIDRRRPRQDVDAALGAASRTSTGGGAPPVT</sequence>
<feature type="region of interest" description="Disordered" evidence="1">
    <location>
        <begin position="64"/>
        <end position="88"/>
    </location>
</feature>
<feature type="region of interest" description="Disordered" evidence="1">
    <location>
        <begin position="152"/>
        <end position="177"/>
    </location>
</feature>
<reference evidence="2 3" key="1">
    <citation type="submission" date="2020-07" db="EMBL/GenBank/DDBJ databases">
        <authorList>
            <person name="Partida-Martinez L."/>
            <person name="Huntemann M."/>
            <person name="Clum A."/>
            <person name="Wang J."/>
            <person name="Palaniappan K."/>
            <person name="Ritter S."/>
            <person name="Chen I.-M."/>
            <person name="Stamatis D."/>
            <person name="Reddy T."/>
            <person name="O'Malley R."/>
            <person name="Daum C."/>
            <person name="Shapiro N."/>
            <person name="Ivanova N."/>
            <person name="Kyrpides N."/>
            <person name="Woyke T."/>
        </authorList>
    </citation>
    <scope>NUCLEOTIDE SEQUENCE [LARGE SCALE GENOMIC DNA]</scope>
    <source>
        <strain evidence="2 3">AT2.17</strain>
    </source>
</reference>
<dbReference type="AlphaFoldDB" id="A0A7Y9H504"/>
<dbReference type="Proteomes" id="UP000549911">
    <property type="component" value="Unassembled WGS sequence"/>
</dbReference>
<feature type="compositionally biased region" description="Low complexity" evidence="1">
    <location>
        <begin position="159"/>
        <end position="168"/>
    </location>
</feature>
<name>A0A7Y9H504_9ACTN</name>
<comment type="caution">
    <text evidence="2">The sequence shown here is derived from an EMBL/GenBank/DDBJ whole genome shotgun (WGS) entry which is preliminary data.</text>
</comment>
<evidence type="ECO:0000256" key="1">
    <source>
        <dbReference type="SAM" id="MobiDB-lite"/>
    </source>
</evidence>
<accession>A0A7Y9H504</accession>
<reference evidence="2 3" key="2">
    <citation type="submission" date="2020-08" db="EMBL/GenBank/DDBJ databases">
        <title>The Agave Microbiome: Exploring the role of microbial communities in plant adaptations to desert environments.</title>
        <authorList>
            <person name="Partida-Martinez L.P."/>
        </authorList>
    </citation>
    <scope>NUCLEOTIDE SEQUENCE [LARGE SCALE GENOMIC DNA]</scope>
    <source>
        <strain evidence="2 3">AT2.17</strain>
    </source>
</reference>
<evidence type="ECO:0000313" key="2">
    <source>
        <dbReference type="EMBL" id="NYE38046.1"/>
    </source>
</evidence>
<protein>
    <submittedName>
        <fullName evidence="2">Uncharacterized protein</fullName>
    </submittedName>
</protein>
<proteinExistence type="predicted"/>
<dbReference type="RefSeq" id="WP_179620671.1">
    <property type="nucleotide sequence ID" value="NZ_JACCBW010000003.1"/>
</dbReference>
<feature type="compositionally biased region" description="Low complexity" evidence="1">
    <location>
        <begin position="76"/>
        <end position="88"/>
    </location>
</feature>